<reference evidence="1" key="1">
    <citation type="submission" date="2020-04" db="EMBL/GenBank/DDBJ databases">
        <title>Tenacibaculum mesophilum bac2.</title>
        <authorList>
            <person name="Li M."/>
        </authorList>
    </citation>
    <scope>NUCLEOTIDE SEQUENCE</scope>
    <source>
        <strain evidence="1">Bac2</strain>
    </source>
</reference>
<organism evidence="1 2">
    <name type="scientific">Tenacibaculum mesophilum</name>
    <dbReference type="NCBI Taxonomy" id="104268"/>
    <lineage>
        <taxon>Bacteria</taxon>
        <taxon>Pseudomonadati</taxon>
        <taxon>Bacteroidota</taxon>
        <taxon>Flavobacteriia</taxon>
        <taxon>Flavobacteriales</taxon>
        <taxon>Flavobacteriaceae</taxon>
        <taxon>Tenacibaculum</taxon>
    </lineage>
</organism>
<sequence>MKKQILDLGKVLNRTDQKGIFGGVDFAHEGDGLQCHCNGTTYPVSDCKWCGWQCGAGTIESCS</sequence>
<dbReference type="AlphaFoldDB" id="A0AAE9MPX4"/>
<protein>
    <submittedName>
        <fullName evidence="1">Uncharacterized protein</fullName>
    </submittedName>
</protein>
<dbReference type="EMBL" id="CP050861">
    <property type="protein sequence ID" value="UTD16083.1"/>
    <property type="molecule type" value="Genomic_DNA"/>
</dbReference>
<dbReference type="RefSeq" id="WP_253679516.1">
    <property type="nucleotide sequence ID" value="NZ_CP050861.1"/>
</dbReference>
<proteinExistence type="predicted"/>
<evidence type="ECO:0000313" key="1">
    <source>
        <dbReference type="EMBL" id="UTD16083.1"/>
    </source>
</evidence>
<gene>
    <name evidence="1" type="ORF">HER15_11635</name>
</gene>
<evidence type="ECO:0000313" key="2">
    <source>
        <dbReference type="Proteomes" id="UP001056837"/>
    </source>
</evidence>
<dbReference type="Proteomes" id="UP001056837">
    <property type="component" value="Chromosome"/>
</dbReference>
<accession>A0AAE9MPX4</accession>
<name>A0AAE9MPX4_9FLAO</name>